<evidence type="ECO:0000313" key="1">
    <source>
        <dbReference type="EMBL" id="CAA2955636.1"/>
    </source>
</evidence>
<dbReference type="Proteomes" id="UP000594638">
    <property type="component" value="Unassembled WGS sequence"/>
</dbReference>
<sequence length="206" mass="22910">MKLATKYPGVIPRMVAWEMPKRVASVAINIVLKSKELEVNSLLIPTEIELEQVYWKELTPTVEKDESASHHFEGDEAEHYVKPHHAYNEESPRAAQPPQPGFEMNVGRLVELVVAGWFHQATGAFDGATSSTAYVLENELKDGLEKESGFDDVTDVLAAERNVDLPEEDPKLKEEVRGKNVGGNELEIEPGFDDVRDVSAAKTNVQ</sequence>
<dbReference type="AlphaFoldDB" id="A0A8S0PVM1"/>
<keyword evidence="2" id="KW-1185">Reference proteome</keyword>
<organism evidence="1 2">
    <name type="scientific">Olea europaea subsp. europaea</name>
    <dbReference type="NCBI Taxonomy" id="158383"/>
    <lineage>
        <taxon>Eukaryota</taxon>
        <taxon>Viridiplantae</taxon>
        <taxon>Streptophyta</taxon>
        <taxon>Embryophyta</taxon>
        <taxon>Tracheophyta</taxon>
        <taxon>Spermatophyta</taxon>
        <taxon>Magnoliopsida</taxon>
        <taxon>eudicotyledons</taxon>
        <taxon>Gunneridae</taxon>
        <taxon>Pentapetalae</taxon>
        <taxon>asterids</taxon>
        <taxon>lamiids</taxon>
        <taxon>Lamiales</taxon>
        <taxon>Oleaceae</taxon>
        <taxon>Oleeae</taxon>
        <taxon>Olea</taxon>
    </lineage>
</organism>
<dbReference type="Gramene" id="OE9A109984T1">
    <property type="protein sequence ID" value="OE9A109984C1"/>
    <property type="gene ID" value="OE9A109984"/>
</dbReference>
<comment type="caution">
    <text evidence="1">The sequence shown here is derived from an EMBL/GenBank/DDBJ whole genome shotgun (WGS) entry which is preliminary data.</text>
</comment>
<proteinExistence type="predicted"/>
<protein>
    <submittedName>
        <fullName evidence="1">Uncharacterized protein</fullName>
    </submittedName>
</protein>
<dbReference type="EMBL" id="CACTIH010000156">
    <property type="protein sequence ID" value="CAA2955636.1"/>
    <property type="molecule type" value="Genomic_DNA"/>
</dbReference>
<accession>A0A8S0PVM1</accession>
<gene>
    <name evidence="1" type="ORF">OLEA9_A109984</name>
</gene>
<reference evidence="1 2" key="1">
    <citation type="submission" date="2019-12" db="EMBL/GenBank/DDBJ databases">
        <authorList>
            <person name="Alioto T."/>
            <person name="Alioto T."/>
            <person name="Gomez Garrido J."/>
        </authorList>
    </citation>
    <scope>NUCLEOTIDE SEQUENCE [LARGE SCALE GENOMIC DNA]</scope>
</reference>
<evidence type="ECO:0000313" key="2">
    <source>
        <dbReference type="Proteomes" id="UP000594638"/>
    </source>
</evidence>
<name>A0A8S0PVM1_OLEEU</name>